<sequence>MNAALVYRKAVRDEAALGLVASGVDNVTQAQVQEKTAGREAGYCRSLVFRISWANRTTSK</sequence>
<dbReference type="HOGENOM" id="CLU_2943223_0_0_1"/>
<dbReference type="InParanoid" id="F8PMU5"/>
<evidence type="ECO:0000313" key="1">
    <source>
        <dbReference type="EMBL" id="EGO02927.1"/>
    </source>
</evidence>
<dbReference type="AlphaFoldDB" id="F8PMU5"/>
<protein>
    <submittedName>
        <fullName evidence="1">Uncharacterized protein</fullName>
    </submittedName>
</protein>
<accession>F8PMU5</accession>
<reference evidence="2" key="1">
    <citation type="journal article" date="2011" name="Science">
        <title>The plant cell wall-decomposing machinery underlies the functional diversity of forest fungi.</title>
        <authorList>
            <person name="Eastwood D.C."/>
            <person name="Floudas D."/>
            <person name="Binder M."/>
            <person name="Majcherczyk A."/>
            <person name="Schneider P."/>
            <person name="Aerts A."/>
            <person name="Asiegbu F.O."/>
            <person name="Baker S.E."/>
            <person name="Barry K."/>
            <person name="Bendiksby M."/>
            <person name="Blumentritt M."/>
            <person name="Coutinho P.M."/>
            <person name="Cullen D."/>
            <person name="de Vries R.P."/>
            <person name="Gathman A."/>
            <person name="Goodell B."/>
            <person name="Henrissat B."/>
            <person name="Ihrmark K."/>
            <person name="Kauserud H."/>
            <person name="Kohler A."/>
            <person name="LaButti K."/>
            <person name="Lapidus A."/>
            <person name="Lavin J.L."/>
            <person name="Lee Y.-H."/>
            <person name="Lindquist E."/>
            <person name="Lilly W."/>
            <person name="Lucas S."/>
            <person name="Morin E."/>
            <person name="Murat C."/>
            <person name="Oguiza J.A."/>
            <person name="Park J."/>
            <person name="Pisabarro A.G."/>
            <person name="Riley R."/>
            <person name="Rosling A."/>
            <person name="Salamov A."/>
            <person name="Schmidt O."/>
            <person name="Schmutz J."/>
            <person name="Skrede I."/>
            <person name="Stenlid J."/>
            <person name="Wiebenga A."/>
            <person name="Xie X."/>
            <person name="Kuees U."/>
            <person name="Hibbett D.S."/>
            <person name="Hoffmeister D."/>
            <person name="Hoegberg N."/>
            <person name="Martin F."/>
            <person name="Grigoriev I.V."/>
            <person name="Watkinson S.C."/>
        </authorList>
    </citation>
    <scope>NUCLEOTIDE SEQUENCE [LARGE SCALE GENOMIC DNA]</scope>
    <source>
        <strain evidence="2">strain S7.3</strain>
    </source>
</reference>
<dbReference type="EMBL" id="GL945476">
    <property type="protein sequence ID" value="EGO02927.1"/>
    <property type="molecule type" value="Genomic_DNA"/>
</dbReference>
<proteinExistence type="predicted"/>
<organism evidence="2">
    <name type="scientific">Serpula lacrymans var. lacrymans (strain S7.3)</name>
    <name type="common">Dry rot fungus</name>
    <dbReference type="NCBI Taxonomy" id="936435"/>
    <lineage>
        <taxon>Eukaryota</taxon>
        <taxon>Fungi</taxon>
        <taxon>Dikarya</taxon>
        <taxon>Basidiomycota</taxon>
        <taxon>Agaricomycotina</taxon>
        <taxon>Agaricomycetes</taxon>
        <taxon>Agaricomycetidae</taxon>
        <taxon>Boletales</taxon>
        <taxon>Coniophorineae</taxon>
        <taxon>Serpulaceae</taxon>
        <taxon>Serpula</taxon>
    </lineage>
</organism>
<dbReference type="Proteomes" id="UP000008063">
    <property type="component" value="Unassembled WGS sequence"/>
</dbReference>
<keyword evidence="2" id="KW-1185">Reference proteome</keyword>
<gene>
    <name evidence="1" type="ORF">SERLA73DRAFT_176398</name>
</gene>
<name>F8PMU5_SERL3</name>
<evidence type="ECO:0000313" key="2">
    <source>
        <dbReference type="Proteomes" id="UP000008063"/>
    </source>
</evidence>